<dbReference type="Proteomes" id="UP000292881">
    <property type="component" value="Unassembled WGS sequence"/>
</dbReference>
<dbReference type="Gene3D" id="3.50.50.60">
    <property type="entry name" value="FAD/NAD(P)-binding domain"/>
    <property type="match status" value="1"/>
</dbReference>
<dbReference type="InterPro" id="IPR036188">
    <property type="entry name" value="FAD/NAD-bd_sf"/>
</dbReference>
<comment type="caution">
    <text evidence="3">The sequence shown here is derived from an EMBL/GenBank/DDBJ whole genome shotgun (WGS) entry which is preliminary data.</text>
</comment>
<evidence type="ECO:0000313" key="4">
    <source>
        <dbReference type="Proteomes" id="UP000292881"/>
    </source>
</evidence>
<dbReference type="Pfam" id="PF01266">
    <property type="entry name" value="DAO"/>
    <property type="match status" value="1"/>
</dbReference>
<dbReference type="PANTHER" id="PTHR13847">
    <property type="entry name" value="SARCOSINE DEHYDROGENASE-RELATED"/>
    <property type="match status" value="1"/>
</dbReference>
<dbReference type="EMBL" id="SDPL01000541">
    <property type="protein sequence ID" value="RXZ41342.1"/>
    <property type="molecule type" value="Genomic_DNA"/>
</dbReference>
<dbReference type="AlphaFoldDB" id="A0A4Q2J8H1"/>
<name>A0A4Q2J8H1_9MICO</name>
<dbReference type="GO" id="GO:0005737">
    <property type="term" value="C:cytoplasm"/>
    <property type="evidence" value="ECO:0007669"/>
    <property type="project" value="TreeGrafter"/>
</dbReference>
<dbReference type="OrthoDB" id="9805852at2"/>
<dbReference type="Gene3D" id="3.30.9.10">
    <property type="entry name" value="D-Amino Acid Oxidase, subunit A, domain 2"/>
    <property type="match status" value="1"/>
</dbReference>
<dbReference type="RefSeq" id="WP_129235911.1">
    <property type="nucleotide sequence ID" value="NZ_SDPL01000541.1"/>
</dbReference>
<accession>A0A4Q2J8H1</accession>
<dbReference type="SUPFAM" id="SSF51905">
    <property type="entry name" value="FAD/NAD(P)-binding domain"/>
    <property type="match status" value="1"/>
</dbReference>
<evidence type="ECO:0000259" key="2">
    <source>
        <dbReference type="Pfam" id="PF01266"/>
    </source>
</evidence>
<dbReference type="InterPro" id="IPR006076">
    <property type="entry name" value="FAD-dep_OxRdtase"/>
</dbReference>
<evidence type="ECO:0000313" key="3">
    <source>
        <dbReference type="EMBL" id="RXZ41342.1"/>
    </source>
</evidence>
<feature type="compositionally biased region" description="Basic and acidic residues" evidence="1">
    <location>
        <begin position="16"/>
        <end position="27"/>
    </location>
</feature>
<feature type="domain" description="FAD dependent oxidoreductase" evidence="2">
    <location>
        <begin position="42"/>
        <end position="403"/>
    </location>
</feature>
<dbReference type="PANTHER" id="PTHR13847:SF281">
    <property type="entry name" value="FAD DEPENDENT OXIDOREDUCTASE DOMAIN-CONTAINING PROTEIN"/>
    <property type="match status" value="1"/>
</dbReference>
<organism evidence="3 4">
    <name type="scientific">Agromyces binzhouensis</name>
    <dbReference type="NCBI Taxonomy" id="1817495"/>
    <lineage>
        <taxon>Bacteria</taxon>
        <taxon>Bacillati</taxon>
        <taxon>Actinomycetota</taxon>
        <taxon>Actinomycetes</taxon>
        <taxon>Micrococcales</taxon>
        <taxon>Microbacteriaceae</taxon>
        <taxon>Agromyces</taxon>
    </lineage>
</organism>
<evidence type="ECO:0000256" key="1">
    <source>
        <dbReference type="SAM" id="MobiDB-lite"/>
    </source>
</evidence>
<proteinExistence type="predicted"/>
<reference evidence="3 4" key="1">
    <citation type="submission" date="2019-01" db="EMBL/GenBank/DDBJ databases">
        <authorList>
            <person name="Li J."/>
        </authorList>
    </citation>
    <scope>NUCLEOTIDE SEQUENCE [LARGE SCALE GENOMIC DNA]</scope>
    <source>
        <strain evidence="3 4">CGMCC 4.7180</strain>
    </source>
</reference>
<feature type="region of interest" description="Disordered" evidence="1">
    <location>
        <begin position="1"/>
        <end position="34"/>
    </location>
</feature>
<gene>
    <name evidence="3" type="ORF">ESO86_16565</name>
</gene>
<protein>
    <submittedName>
        <fullName evidence="3">FAD-dependent oxidoreductase</fullName>
    </submittedName>
</protein>
<keyword evidence="4" id="KW-1185">Reference proteome</keyword>
<sequence length="470" mass="50824">MSPSTTDAAAAAIADAEPRPYWTDRPEAPTPRPALAGRHEADLVVIGAGFTGLWAAWRALERGDAASVVVLEAERVGYGASGRNGGFVASSLTHGLAHGTMVWPDQVGALHEEGERNLAELVATIEAAGVDCDLRRVGKTTLAVEEWQVAGLRDAAELGARHGVALELQSRDEVRADVHSPTYLAGLRDRVGTVLVDPARLAWGMAAELERRGVRIHDGSRVIGLDREGAGVRARTDRGEVVARGAIVATAAYPAPLRRLGSYIMPLYDHVLMTEPLTTAQRESIGWAEGQGLTDAGNQFHYYRPTADGRILFGGWDAVYHRGGRVDAAYEQQGGSHALLAQHFAETFPQLDGVRFTHRWAGPIDSTTRFTAAYGTARGGRVAYAVGHTGLGVGASRFSADVALDLLAGRPTSRLRYDIVRRRPFPVPPEPFRNPIIQYTRRSILAADAHEGRRNLWLRTLDRFGLGFNS</sequence>